<sequence>GEEIGLVDITGVFIAFWFPVIQEVAGLNVFNNEKFPKLYKWSKDLTNHQVVKEKLPNRETLLAYFRARYESLVASK</sequence>
<dbReference type="Gene3D" id="1.20.1050.10">
    <property type="match status" value="1"/>
</dbReference>
<protein>
    <submittedName>
        <fullName evidence="2">Glutathione S-transferase</fullName>
    </submittedName>
</protein>
<dbReference type="InterPro" id="IPR045074">
    <property type="entry name" value="GST_C_Tau"/>
</dbReference>
<feature type="domain" description="Glutathione S-transferase C-terminal" evidence="1">
    <location>
        <begin position="1"/>
        <end position="47"/>
    </location>
</feature>
<dbReference type="EMBL" id="LXQA010638748">
    <property type="protein sequence ID" value="MCI63529.1"/>
    <property type="molecule type" value="Genomic_DNA"/>
</dbReference>
<dbReference type="GO" id="GO:0004364">
    <property type="term" value="F:glutathione transferase activity"/>
    <property type="evidence" value="ECO:0007669"/>
    <property type="project" value="InterPro"/>
</dbReference>
<evidence type="ECO:0000313" key="2">
    <source>
        <dbReference type="EMBL" id="MCI63529.1"/>
    </source>
</evidence>
<name>A0A392TQQ2_9FABA</name>
<keyword evidence="3" id="KW-1185">Reference proteome</keyword>
<evidence type="ECO:0000313" key="3">
    <source>
        <dbReference type="Proteomes" id="UP000265520"/>
    </source>
</evidence>
<organism evidence="2 3">
    <name type="scientific">Trifolium medium</name>
    <dbReference type="NCBI Taxonomy" id="97028"/>
    <lineage>
        <taxon>Eukaryota</taxon>
        <taxon>Viridiplantae</taxon>
        <taxon>Streptophyta</taxon>
        <taxon>Embryophyta</taxon>
        <taxon>Tracheophyta</taxon>
        <taxon>Spermatophyta</taxon>
        <taxon>Magnoliopsida</taxon>
        <taxon>eudicotyledons</taxon>
        <taxon>Gunneridae</taxon>
        <taxon>Pentapetalae</taxon>
        <taxon>rosids</taxon>
        <taxon>fabids</taxon>
        <taxon>Fabales</taxon>
        <taxon>Fabaceae</taxon>
        <taxon>Papilionoideae</taxon>
        <taxon>50 kb inversion clade</taxon>
        <taxon>NPAAA clade</taxon>
        <taxon>Hologalegina</taxon>
        <taxon>IRL clade</taxon>
        <taxon>Trifolieae</taxon>
        <taxon>Trifolium</taxon>
    </lineage>
</organism>
<dbReference type="InterPro" id="IPR036282">
    <property type="entry name" value="Glutathione-S-Trfase_C_sf"/>
</dbReference>
<dbReference type="AlphaFoldDB" id="A0A392TQQ2"/>
<comment type="caution">
    <text evidence="2">The sequence shown here is derived from an EMBL/GenBank/DDBJ whole genome shotgun (WGS) entry which is preliminary data.</text>
</comment>
<dbReference type="SUPFAM" id="SSF47616">
    <property type="entry name" value="GST C-terminal domain-like"/>
    <property type="match status" value="1"/>
</dbReference>
<dbReference type="CDD" id="cd03185">
    <property type="entry name" value="GST_C_Tau"/>
    <property type="match status" value="1"/>
</dbReference>
<accession>A0A392TQQ2</accession>
<dbReference type="Pfam" id="PF00043">
    <property type="entry name" value="GST_C"/>
    <property type="match status" value="1"/>
</dbReference>
<feature type="non-terminal residue" evidence="2">
    <location>
        <position position="1"/>
    </location>
</feature>
<keyword evidence="2" id="KW-0808">Transferase</keyword>
<dbReference type="GO" id="GO:0006749">
    <property type="term" value="P:glutathione metabolic process"/>
    <property type="evidence" value="ECO:0007669"/>
    <property type="project" value="InterPro"/>
</dbReference>
<dbReference type="InterPro" id="IPR004046">
    <property type="entry name" value="GST_C"/>
</dbReference>
<dbReference type="Proteomes" id="UP000265520">
    <property type="component" value="Unassembled WGS sequence"/>
</dbReference>
<evidence type="ECO:0000259" key="1">
    <source>
        <dbReference type="Pfam" id="PF00043"/>
    </source>
</evidence>
<reference evidence="2 3" key="1">
    <citation type="journal article" date="2018" name="Front. Plant Sci.">
        <title>Red Clover (Trifolium pratense) and Zigzag Clover (T. medium) - A Picture of Genomic Similarities and Differences.</title>
        <authorList>
            <person name="Dluhosova J."/>
            <person name="Istvanek J."/>
            <person name="Nedelnik J."/>
            <person name="Repkova J."/>
        </authorList>
    </citation>
    <scope>NUCLEOTIDE SEQUENCE [LARGE SCALE GENOMIC DNA]</scope>
    <source>
        <strain evidence="3">cv. 10/8</strain>
        <tissue evidence="2">Leaf</tissue>
    </source>
</reference>
<proteinExistence type="predicted"/>